<dbReference type="AlphaFoldDB" id="A0A267EPP4"/>
<dbReference type="InterPro" id="IPR057626">
    <property type="entry name" value="S-S_Temptin"/>
</dbReference>
<dbReference type="PROSITE" id="PS51257">
    <property type="entry name" value="PROKAR_LIPOPROTEIN"/>
    <property type="match status" value="1"/>
</dbReference>
<accession>A0A267EPP4</accession>
<feature type="chain" id="PRO_5013080065" description="Temptin Cys/Cys disulfide domain-containing protein" evidence="1">
    <location>
        <begin position="22"/>
        <end position="165"/>
    </location>
</feature>
<evidence type="ECO:0000313" key="4">
    <source>
        <dbReference type="Proteomes" id="UP000215902"/>
    </source>
</evidence>
<gene>
    <name evidence="3" type="ORF">BOX15_Mlig021890g1</name>
</gene>
<dbReference type="PANTHER" id="PTHR34737">
    <property type="entry name" value="EF-HAND DOMAIN-CONTAINING PROTEIN"/>
    <property type="match status" value="1"/>
</dbReference>
<protein>
    <recommendedName>
        <fullName evidence="2">Temptin Cys/Cys disulfide domain-containing protein</fullName>
    </recommendedName>
</protein>
<keyword evidence="4" id="KW-1185">Reference proteome</keyword>
<organism evidence="3 4">
    <name type="scientific">Macrostomum lignano</name>
    <dbReference type="NCBI Taxonomy" id="282301"/>
    <lineage>
        <taxon>Eukaryota</taxon>
        <taxon>Metazoa</taxon>
        <taxon>Spiralia</taxon>
        <taxon>Lophotrochozoa</taxon>
        <taxon>Platyhelminthes</taxon>
        <taxon>Rhabditophora</taxon>
        <taxon>Macrostomorpha</taxon>
        <taxon>Macrostomida</taxon>
        <taxon>Macrostomidae</taxon>
        <taxon>Macrostomum</taxon>
    </lineage>
</organism>
<dbReference type="OrthoDB" id="129121at2759"/>
<evidence type="ECO:0000256" key="1">
    <source>
        <dbReference type="SAM" id="SignalP"/>
    </source>
</evidence>
<comment type="caution">
    <text evidence="3">The sequence shown here is derived from an EMBL/GenBank/DDBJ whole genome shotgun (WGS) entry which is preliminary data.</text>
</comment>
<keyword evidence="1" id="KW-0732">Signal</keyword>
<name>A0A267EPP4_9PLAT</name>
<dbReference type="EMBL" id="NIVC01001840">
    <property type="protein sequence ID" value="PAA63461.1"/>
    <property type="molecule type" value="Genomic_DNA"/>
</dbReference>
<dbReference type="Pfam" id="PF24784">
    <property type="entry name" value="Temptin_C"/>
    <property type="match status" value="1"/>
</dbReference>
<evidence type="ECO:0000259" key="2">
    <source>
        <dbReference type="Pfam" id="PF24784"/>
    </source>
</evidence>
<feature type="domain" description="Temptin Cys/Cys disulfide" evidence="2">
    <location>
        <begin position="20"/>
        <end position="117"/>
    </location>
</feature>
<dbReference type="Proteomes" id="UP000215902">
    <property type="component" value="Unassembled WGS sequence"/>
</dbReference>
<dbReference type="PANTHER" id="PTHR34737:SF2">
    <property type="entry name" value="EF-HAND DOMAIN-CONTAINING PROTEIN"/>
    <property type="match status" value="1"/>
</dbReference>
<feature type="signal peptide" evidence="1">
    <location>
        <begin position="1"/>
        <end position="21"/>
    </location>
</feature>
<dbReference type="STRING" id="282301.A0A267EPP4"/>
<dbReference type="InterPro" id="IPR055313">
    <property type="entry name" value="Temptin-like"/>
</dbReference>
<evidence type="ECO:0000313" key="3">
    <source>
        <dbReference type="EMBL" id="PAA63461.1"/>
    </source>
</evidence>
<sequence>MKTTALLLSVALAALLSCSDAYRMFQSRIPNGDRVPNPCQPGAIWAGVGHQSPAGANARNPFGLDFKAAGFQWTVDLCRKDSDGDGLTNGQELGDPDCVWKVGATPARTTGLSHPGICPLDSATCKNSWTVCPSATPTLQKGGQSSEHLLIIIIACSCLGFMAWL</sequence>
<proteinExistence type="predicted"/>
<reference evidence="3 4" key="1">
    <citation type="submission" date="2017-06" db="EMBL/GenBank/DDBJ databases">
        <title>A platform for efficient transgenesis in Macrostomum lignano, a flatworm model organism for stem cell research.</title>
        <authorList>
            <person name="Berezikov E."/>
        </authorList>
    </citation>
    <scope>NUCLEOTIDE SEQUENCE [LARGE SCALE GENOMIC DNA]</scope>
    <source>
        <strain evidence="3">DV1</strain>
        <tissue evidence="3">Whole organism</tissue>
    </source>
</reference>